<dbReference type="EMBL" id="QVEV01000012">
    <property type="protein sequence ID" value="RGC15694.1"/>
    <property type="molecule type" value="Genomic_DNA"/>
</dbReference>
<dbReference type="SUPFAM" id="SSF48452">
    <property type="entry name" value="TPR-like"/>
    <property type="match status" value="1"/>
</dbReference>
<evidence type="ECO:0000259" key="1">
    <source>
        <dbReference type="PROSITE" id="PS50887"/>
    </source>
</evidence>
<dbReference type="InterPro" id="IPR050469">
    <property type="entry name" value="Diguanylate_Cyclase"/>
</dbReference>
<gene>
    <name evidence="2" type="ORF">DXA38_10000</name>
</gene>
<dbReference type="InterPro" id="IPR000160">
    <property type="entry name" value="GGDEF_dom"/>
</dbReference>
<dbReference type="AlphaFoldDB" id="A0A3E2VY02"/>
<sequence length="527" mass="61561">MADSRYQKWSTKKIQDEILRVRLIDLEKEQELCFTLNERAKLTSDRYALAFSYTFLADCYLAVRDNKSCILYLSRAKSLCEAQQYDDLLIRIYNFYGMFCNAIYDEITALDYYLKSLDIAEKNQNYMQMASAYNNIATCFDLKHNYEEAVVFYRKSYDVLAQEKENTAYSRAVSLTNLCNCSFKLHNLKELQAYITLFQRIDQQAFVEGMLLLYRYCVLMEYYMKKDEKFRALTKELFEIQQKVENRLLVHQVITNVCDMMLDINARDYAEECLKILADINQDDDIKSRKELQKLIVKYCEKFCNEAQQYKAYSEFHKIILAIEDMDVDDYSAGLSAKMELHRSKAVQVDLEKENEALEKTMNLDDLTHVWNRRCFNHDMESSQLFEADTLAIAMLDIDYFKEYNDLYGHQMGDQALVEVGRTLLSVKGDGIRPYRYGGDEFSIIFLNQEEKEVKHILDTVKRAVAEKHIEHAGSYTAAVLSLSCGYAFTADREKDQRKLLKEADAALYRTKANRTKGSLYTGQGTL</sequence>
<dbReference type="PANTHER" id="PTHR45138:SF9">
    <property type="entry name" value="DIGUANYLATE CYCLASE DGCM-RELATED"/>
    <property type="match status" value="1"/>
</dbReference>
<accession>A0A3E2VY02</accession>
<dbReference type="CDD" id="cd01949">
    <property type="entry name" value="GGDEF"/>
    <property type="match status" value="1"/>
</dbReference>
<dbReference type="Gene3D" id="1.25.40.10">
    <property type="entry name" value="Tetratricopeptide repeat domain"/>
    <property type="match status" value="1"/>
</dbReference>
<dbReference type="InterPro" id="IPR011990">
    <property type="entry name" value="TPR-like_helical_dom_sf"/>
</dbReference>
<dbReference type="RefSeq" id="WP_117443077.1">
    <property type="nucleotide sequence ID" value="NZ_JAJFEN010000040.1"/>
</dbReference>
<dbReference type="SMART" id="SM00267">
    <property type="entry name" value="GGDEF"/>
    <property type="match status" value="1"/>
</dbReference>
<dbReference type="Gene3D" id="3.30.70.270">
    <property type="match status" value="1"/>
</dbReference>
<dbReference type="Pfam" id="PF00990">
    <property type="entry name" value="GGDEF"/>
    <property type="match status" value="1"/>
</dbReference>
<dbReference type="SMART" id="SM00028">
    <property type="entry name" value="TPR"/>
    <property type="match status" value="3"/>
</dbReference>
<dbReference type="Pfam" id="PF13424">
    <property type="entry name" value="TPR_12"/>
    <property type="match status" value="1"/>
</dbReference>
<proteinExistence type="predicted"/>
<name>A0A3E2VY02_CLOIN</name>
<dbReference type="GO" id="GO:0052621">
    <property type="term" value="F:diguanylate cyclase activity"/>
    <property type="evidence" value="ECO:0007669"/>
    <property type="project" value="TreeGrafter"/>
</dbReference>
<dbReference type="OrthoDB" id="9805474at2"/>
<reference evidence="2 3" key="1">
    <citation type="submission" date="2018-08" db="EMBL/GenBank/DDBJ databases">
        <title>A genome reference for cultivated species of the human gut microbiota.</title>
        <authorList>
            <person name="Zou Y."/>
            <person name="Xue W."/>
            <person name="Luo G."/>
        </authorList>
    </citation>
    <scope>NUCLEOTIDE SEQUENCE [LARGE SCALE GENOMIC DNA]</scope>
    <source>
        <strain evidence="2 3">OF01-2LB</strain>
    </source>
</reference>
<dbReference type="Proteomes" id="UP000260025">
    <property type="component" value="Unassembled WGS sequence"/>
</dbReference>
<dbReference type="GO" id="GO:1902201">
    <property type="term" value="P:negative regulation of bacterial-type flagellum-dependent cell motility"/>
    <property type="evidence" value="ECO:0007669"/>
    <property type="project" value="TreeGrafter"/>
</dbReference>
<organism evidence="2 3">
    <name type="scientific">Clostridium innocuum</name>
    <dbReference type="NCBI Taxonomy" id="1522"/>
    <lineage>
        <taxon>Bacteria</taxon>
        <taxon>Bacillati</taxon>
        <taxon>Bacillota</taxon>
        <taxon>Clostridia</taxon>
        <taxon>Eubacteriales</taxon>
        <taxon>Clostridiaceae</taxon>
        <taxon>Clostridium</taxon>
    </lineage>
</organism>
<evidence type="ECO:0000313" key="2">
    <source>
        <dbReference type="EMBL" id="RGC15694.1"/>
    </source>
</evidence>
<dbReference type="NCBIfam" id="TIGR00254">
    <property type="entry name" value="GGDEF"/>
    <property type="match status" value="1"/>
</dbReference>
<evidence type="ECO:0000313" key="3">
    <source>
        <dbReference type="Proteomes" id="UP000260025"/>
    </source>
</evidence>
<dbReference type="InterPro" id="IPR019734">
    <property type="entry name" value="TPR_rpt"/>
</dbReference>
<dbReference type="GO" id="GO:0005886">
    <property type="term" value="C:plasma membrane"/>
    <property type="evidence" value="ECO:0007669"/>
    <property type="project" value="TreeGrafter"/>
</dbReference>
<dbReference type="InterPro" id="IPR043128">
    <property type="entry name" value="Rev_trsase/Diguanyl_cyclase"/>
</dbReference>
<feature type="domain" description="GGDEF" evidence="1">
    <location>
        <begin position="389"/>
        <end position="527"/>
    </location>
</feature>
<dbReference type="PANTHER" id="PTHR45138">
    <property type="entry name" value="REGULATORY COMPONENTS OF SENSORY TRANSDUCTION SYSTEM"/>
    <property type="match status" value="1"/>
</dbReference>
<dbReference type="GO" id="GO:0043709">
    <property type="term" value="P:cell adhesion involved in single-species biofilm formation"/>
    <property type="evidence" value="ECO:0007669"/>
    <property type="project" value="TreeGrafter"/>
</dbReference>
<dbReference type="SUPFAM" id="SSF55073">
    <property type="entry name" value="Nucleotide cyclase"/>
    <property type="match status" value="1"/>
</dbReference>
<comment type="caution">
    <text evidence="2">The sequence shown here is derived from an EMBL/GenBank/DDBJ whole genome shotgun (WGS) entry which is preliminary data.</text>
</comment>
<dbReference type="PROSITE" id="PS50887">
    <property type="entry name" value="GGDEF"/>
    <property type="match status" value="1"/>
</dbReference>
<protein>
    <submittedName>
        <fullName evidence="2">Diguanylate cyclase</fullName>
    </submittedName>
</protein>
<dbReference type="InterPro" id="IPR029787">
    <property type="entry name" value="Nucleotide_cyclase"/>
</dbReference>